<proteinExistence type="predicted"/>
<evidence type="ECO:0000256" key="4">
    <source>
        <dbReference type="ARBA" id="ARBA00023180"/>
    </source>
</evidence>
<keyword evidence="6" id="KW-1133">Transmembrane helix</keyword>
<keyword evidence="4" id="KW-0325">Glycoprotein</keyword>
<evidence type="ECO:0000256" key="2">
    <source>
        <dbReference type="ARBA" id="ARBA00022729"/>
    </source>
</evidence>
<dbReference type="GeneTree" id="ENSGT00940000153377"/>
<dbReference type="InterPro" id="IPR011106">
    <property type="entry name" value="MANSC_N"/>
</dbReference>
<name>A0A3Q2YLX9_HIPCM</name>
<feature type="compositionally biased region" description="Polar residues" evidence="5">
    <location>
        <begin position="162"/>
        <end position="220"/>
    </location>
</feature>
<dbReference type="InterPro" id="IPR013980">
    <property type="entry name" value="MANSC_dom"/>
</dbReference>
<evidence type="ECO:0000256" key="1">
    <source>
        <dbReference type="ARBA" id="ARBA00004370"/>
    </source>
</evidence>
<evidence type="ECO:0000259" key="8">
    <source>
        <dbReference type="PROSITE" id="PS50986"/>
    </source>
</evidence>
<feature type="signal peptide" evidence="7">
    <location>
        <begin position="1"/>
        <end position="19"/>
    </location>
</feature>
<keyword evidence="3 6" id="KW-0472">Membrane</keyword>
<feature type="domain" description="MANSC" evidence="8">
    <location>
        <begin position="34"/>
        <end position="113"/>
    </location>
</feature>
<dbReference type="GO" id="GO:0016020">
    <property type="term" value="C:membrane"/>
    <property type="evidence" value="ECO:0007669"/>
    <property type="project" value="UniProtKB-SubCell"/>
</dbReference>
<keyword evidence="2 7" id="KW-0732">Signal</keyword>
<dbReference type="Pfam" id="PF07502">
    <property type="entry name" value="MANEC"/>
    <property type="match status" value="1"/>
</dbReference>
<feature type="compositionally biased region" description="Polar residues" evidence="5">
    <location>
        <begin position="242"/>
        <end position="253"/>
    </location>
</feature>
<evidence type="ECO:0000256" key="6">
    <source>
        <dbReference type="SAM" id="Phobius"/>
    </source>
</evidence>
<evidence type="ECO:0000313" key="9">
    <source>
        <dbReference type="Ensembl" id="ENSHCOP00000019356.1"/>
    </source>
</evidence>
<comment type="subcellular location">
    <subcellularLocation>
        <location evidence="1">Membrane</location>
    </subcellularLocation>
</comment>
<dbReference type="PROSITE" id="PS50986">
    <property type="entry name" value="MANSC"/>
    <property type="match status" value="1"/>
</dbReference>
<dbReference type="Proteomes" id="UP000264820">
    <property type="component" value="Unplaced"/>
</dbReference>
<feature type="compositionally biased region" description="Low complexity" evidence="5">
    <location>
        <begin position="225"/>
        <end position="238"/>
    </location>
</feature>
<reference evidence="9" key="1">
    <citation type="submission" date="2025-08" db="UniProtKB">
        <authorList>
            <consortium name="Ensembl"/>
        </authorList>
    </citation>
    <scope>IDENTIFICATION</scope>
</reference>
<feature type="transmembrane region" description="Helical" evidence="6">
    <location>
        <begin position="271"/>
        <end position="292"/>
    </location>
</feature>
<feature type="chain" id="PRO_5018635857" evidence="7">
    <location>
        <begin position="20"/>
        <end position="330"/>
    </location>
</feature>
<keyword evidence="10" id="KW-1185">Reference proteome</keyword>
<evidence type="ECO:0000256" key="3">
    <source>
        <dbReference type="ARBA" id="ARBA00023136"/>
    </source>
</evidence>
<evidence type="ECO:0000256" key="7">
    <source>
        <dbReference type="SAM" id="SignalP"/>
    </source>
</evidence>
<keyword evidence="6" id="KW-0812">Transmembrane</keyword>
<dbReference type="SMART" id="SM00765">
    <property type="entry name" value="MANEC"/>
    <property type="match status" value="1"/>
</dbReference>
<dbReference type="Ensembl" id="ENSHCOT00000008943.1">
    <property type="protein sequence ID" value="ENSHCOP00000019356.1"/>
    <property type="gene ID" value="ENSHCOG00000004624.1"/>
</dbReference>
<accession>A0A3Q2YLX9</accession>
<evidence type="ECO:0000256" key="5">
    <source>
        <dbReference type="SAM" id="MobiDB-lite"/>
    </source>
</evidence>
<protein>
    <submittedName>
        <fullName evidence="9">MANSC domain containing 4</fullName>
    </submittedName>
</protein>
<reference evidence="9" key="2">
    <citation type="submission" date="2025-09" db="UniProtKB">
        <authorList>
            <consortium name="Ensembl"/>
        </authorList>
    </citation>
    <scope>IDENTIFICATION</scope>
</reference>
<sequence length="330" mass="36896">MNVSRALLTLLLLARRAESRCSPTSYYKNCWIRSFTGIVVDLEESERQGARLLRTYREESALRCGRTCCLTSNASSCNVAVFHLDAAHDNCCHLHCPTLESCIISRSTEAVLYNVTKGKYTSSEHLIEVQSACKISRNCKEGRLKASFQDRDSQSSFQEQDTNNPSTQSSSNEPDTNDSSTWRSVEETSQPSSQRSFQGQDTNEPSTQTSFQDPDNQTSFKEQDTNNPPSTQSSSNDPDTNEPSTQTSIQARGSTLGGEDTLVDSGPGYQGLPVVLVACVAVLLGCLVWLVSRWRAKRRSSRRRMECRRTSRRRETTRLIKYDLVTEGDN</sequence>
<evidence type="ECO:0000313" key="10">
    <source>
        <dbReference type="Proteomes" id="UP000264820"/>
    </source>
</evidence>
<dbReference type="AlphaFoldDB" id="A0A3Q2YLX9"/>
<dbReference type="STRING" id="109280.ENSHCOP00000019356"/>
<organism evidence="9 10">
    <name type="scientific">Hippocampus comes</name>
    <name type="common">Tiger tail seahorse</name>
    <dbReference type="NCBI Taxonomy" id="109280"/>
    <lineage>
        <taxon>Eukaryota</taxon>
        <taxon>Metazoa</taxon>
        <taxon>Chordata</taxon>
        <taxon>Craniata</taxon>
        <taxon>Vertebrata</taxon>
        <taxon>Euteleostomi</taxon>
        <taxon>Actinopterygii</taxon>
        <taxon>Neopterygii</taxon>
        <taxon>Teleostei</taxon>
        <taxon>Neoteleostei</taxon>
        <taxon>Acanthomorphata</taxon>
        <taxon>Syngnathiaria</taxon>
        <taxon>Syngnathiformes</taxon>
        <taxon>Syngnathoidei</taxon>
        <taxon>Syngnathidae</taxon>
        <taxon>Hippocampus</taxon>
    </lineage>
</organism>
<feature type="region of interest" description="Disordered" evidence="5">
    <location>
        <begin position="147"/>
        <end position="262"/>
    </location>
</feature>